<accession>A0A2J6S451</accession>
<feature type="active site" description="Nucleophile" evidence="4">
    <location>
        <position position="252"/>
    </location>
</feature>
<gene>
    <name evidence="7" type="ORF">L207DRAFT_524905</name>
</gene>
<reference evidence="7 8" key="1">
    <citation type="submission" date="2016-04" db="EMBL/GenBank/DDBJ databases">
        <title>A degradative enzymes factory behind the ericoid mycorrhizal symbiosis.</title>
        <authorList>
            <consortium name="DOE Joint Genome Institute"/>
            <person name="Martino E."/>
            <person name="Morin E."/>
            <person name="Grelet G."/>
            <person name="Kuo A."/>
            <person name="Kohler A."/>
            <person name="Daghino S."/>
            <person name="Barry K."/>
            <person name="Choi C."/>
            <person name="Cichocki N."/>
            <person name="Clum A."/>
            <person name="Copeland A."/>
            <person name="Hainaut M."/>
            <person name="Haridas S."/>
            <person name="Labutti K."/>
            <person name="Lindquist E."/>
            <person name="Lipzen A."/>
            <person name="Khouja H.-R."/>
            <person name="Murat C."/>
            <person name="Ohm R."/>
            <person name="Olson A."/>
            <person name="Spatafora J."/>
            <person name="Veneault-Fourrey C."/>
            <person name="Henrissat B."/>
            <person name="Grigoriev I."/>
            <person name="Martin F."/>
            <person name="Perotto S."/>
        </authorList>
    </citation>
    <scope>NUCLEOTIDE SEQUENCE [LARGE SCALE GENOMIC DNA]</scope>
    <source>
        <strain evidence="7 8">F</strain>
    </source>
</reference>
<dbReference type="PROSITE" id="PS51764">
    <property type="entry name" value="GH26"/>
    <property type="match status" value="1"/>
</dbReference>
<dbReference type="AlphaFoldDB" id="A0A2J6S451"/>
<sequence>MKFALLSASVFPALACESSLLGKSDTYGLPWYGLKTNGVAIGWVPSDGNASEGVISPRYTLAEINQKLGSVSSTYGMYSHLNSDTYNGYELLEEYGEVIKSGAVFIPSVMPVLDSGFPGITPEVASQVATVMREFTDKGVIVWLRFGHEMNWYTNPAAEPRYYGTPAEFVIAWANVAKAVADNPLVKMFWSPNNLGGNPASDLDEWYPGDDIVDLVGIDCYPQFTNQTFEWCYQDFYDRFSAGKQKPFAIGETGADAELKENWLKQLVNQNNADYPNYISMSWFEYLKQGVDFRVVVGNQTILEQTKETLGLSH</sequence>
<feature type="signal peptide" evidence="5">
    <location>
        <begin position="1"/>
        <end position="15"/>
    </location>
</feature>
<dbReference type="PANTHER" id="PTHR40079:SF6">
    <property type="entry name" value="GH26 DOMAIN-CONTAINING PROTEIN"/>
    <property type="match status" value="1"/>
</dbReference>
<feature type="domain" description="GH26" evidence="6">
    <location>
        <begin position="21"/>
        <end position="306"/>
    </location>
</feature>
<keyword evidence="3 4" id="KW-0326">Glycosidase</keyword>
<keyword evidence="8" id="KW-1185">Reference proteome</keyword>
<dbReference type="SUPFAM" id="SSF51445">
    <property type="entry name" value="(Trans)glycosidases"/>
    <property type="match status" value="1"/>
</dbReference>
<feature type="chain" id="PRO_5014417978" evidence="5">
    <location>
        <begin position="16"/>
        <end position="314"/>
    </location>
</feature>
<dbReference type="Gene3D" id="3.20.20.80">
    <property type="entry name" value="Glycosidases"/>
    <property type="match status" value="1"/>
</dbReference>
<comment type="similarity">
    <text evidence="1 4">Belongs to the glycosyl hydrolase 26 family.</text>
</comment>
<dbReference type="InterPro" id="IPR000805">
    <property type="entry name" value="Glyco_hydro_26"/>
</dbReference>
<dbReference type="OrthoDB" id="428177at2759"/>
<dbReference type="Proteomes" id="UP000235786">
    <property type="component" value="Unassembled WGS sequence"/>
</dbReference>
<dbReference type="GO" id="GO:0016985">
    <property type="term" value="F:mannan endo-1,4-beta-mannosidase activity"/>
    <property type="evidence" value="ECO:0007669"/>
    <property type="project" value="InterPro"/>
</dbReference>
<protein>
    <submittedName>
        <fullName evidence="7">Glycoside hydrolase family 26 protein</fullName>
    </submittedName>
</protein>
<dbReference type="Pfam" id="PF02156">
    <property type="entry name" value="Glyco_hydro_26"/>
    <property type="match status" value="1"/>
</dbReference>
<dbReference type="EMBL" id="KZ613940">
    <property type="protein sequence ID" value="PMD45546.1"/>
    <property type="molecule type" value="Genomic_DNA"/>
</dbReference>
<keyword evidence="2 4" id="KW-0378">Hydrolase</keyword>
<evidence type="ECO:0000256" key="1">
    <source>
        <dbReference type="ARBA" id="ARBA00007754"/>
    </source>
</evidence>
<dbReference type="InterPro" id="IPR022790">
    <property type="entry name" value="GH26_dom"/>
</dbReference>
<organism evidence="7 8">
    <name type="scientific">Hyaloscypha variabilis (strain UAMH 11265 / GT02V1 / F)</name>
    <name type="common">Meliniomyces variabilis</name>
    <dbReference type="NCBI Taxonomy" id="1149755"/>
    <lineage>
        <taxon>Eukaryota</taxon>
        <taxon>Fungi</taxon>
        <taxon>Dikarya</taxon>
        <taxon>Ascomycota</taxon>
        <taxon>Pezizomycotina</taxon>
        <taxon>Leotiomycetes</taxon>
        <taxon>Helotiales</taxon>
        <taxon>Hyaloscyphaceae</taxon>
        <taxon>Hyaloscypha</taxon>
        <taxon>Hyaloscypha variabilis</taxon>
    </lineage>
</organism>
<evidence type="ECO:0000256" key="5">
    <source>
        <dbReference type="SAM" id="SignalP"/>
    </source>
</evidence>
<proteinExistence type="inferred from homology"/>
<evidence type="ECO:0000256" key="4">
    <source>
        <dbReference type="PROSITE-ProRule" id="PRU01100"/>
    </source>
</evidence>
<evidence type="ECO:0000313" key="7">
    <source>
        <dbReference type="EMBL" id="PMD45546.1"/>
    </source>
</evidence>
<dbReference type="PANTHER" id="PTHR40079">
    <property type="entry name" value="MANNAN ENDO-1,4-BETA-MANNOSIDASE E-RELATED"/>
    <property type="match status" value="1"/>
</dbReference>
<dbReference type="GO" id="GO:0006080">
    <property type="term" value="P:substituted mannan metabolic process"/>
    <property type="evidence" value="ECO:0007669"/>
    <property type="project" value="InterPro"/>
</dbReference>
<evidence type="ECO:0000256" key="2">
    <source>
        <dbReference type="ARBA" id="ARBA00022801"/>
    </source>
</evidence>
<evidence type="ECO:0000256" key="3">
    <source>
        <dbReference type="ARBA" id="ARBA00023295"/>
    </source>
</evidence>
<evidence type="ECO:0000259" key="6">
    <source>
        <dbReference type="PROSITE" id="PS51764"/>
    </source>
</evidence>
<keyword evidence="5" id="KW-0732">Signal</keyword>
<dbReference type="InterPro" id="IPR017853">
    <property type="entry name" value="GH"/>
</dbReference>
<name>A0A2J6S451_HYAVF</name>
<evidence type="ECO:0000313" key="8">
    <source>
        <dbReference type="Proteomes" id="UP000235786"/>
    </source>
</evidence>
<feature type="active site" description="Proton donor" evidence="4">
    <location>
        <position position="149"/>
    </location>
</feature>